<evidence type="ECO:0000259" key="3">
    <source>
        <dbReference type="Pfam" id="PF01515"/>
    </source>
</evidence>
<dbReference type="AlphaFoldDB" id="T1B142"/>
<evidence type="ECO:0000256" key="1">
    <source>
        <dbReference type="ARBA" id="ARBA00022679"/>
    </source>
</evidence>
<dbReference type="GO" id="GO:0050182">
    <property type="term" value="F:phosphate butyryltransferase activity"/>
    <property type="evidence" value="ECO:0007669"/>
    <property type="project" value="UniProtKB-EC"/>
</dbReference>
<feature type="non-terminal residue" evidence="4">
    <location>
        <position position="1"/>
    </location>
</feature>
<feature type="domain" description="Phosphate acetyl/butaryl transferase" evidence="3">
    <location>
        <begin position="3"/>
        <end position="131"/>
    </location>
</feature>
<evidence type="ECO:0000256" key="2">
    <source>
        <dbReference type="ARBA" id="ARBA00023315"/>
    </source>
</evidence>
<evidence type="ECO:0000313" key="4">
    <source>
        <dbReference type="EMBL" id="EQD66561.1"/>
    </source>
</evidence>
<dbReference type="Gene3D" id="3.40.718.10">
    <property type="entry name" value="Isopropylmalate Dehydrogenase"/>
    <property type="match status" value="1"/>
</dbReference>
<dbReference type="EMBL" id="AUZZ01000839">
    <property type="protein sequence ID" value="EQD66561.1"/>
    <property type="molecule type" value="Genomic_DNA"/>
</dbReference>
<organism evidence="4">
    <name type="scientific">mine drainage metagenome</name>
    <dbReference type="NCBI Taxonomy" id="410659"/>
    <lineage>
        <taxon>unclassified sequences</taxon>
        <taxon>metagenomes</taxon>
        <taxon>ecological metagenomes</taxon>
    </lineage>
</organism>
<comment type="caution">
    <text evidence="4">The sequence shown here is derived from an EMBL/GenBank/DDBJ whole genome shotgun (WGS) entry which is preliminary data.</text>
</comment>
<reference evidence="4" key="1">
    <citation type="submission" date="2013-08" db="EMBL/GenBank/DDBJ databases">
        <authorList>
            <person name="Mendez C."/>
            <person name="Richter M."/>
            <person name="Ferrer M."/>
            <person name="Sanchez J."/>
        </authorList>
    </citation>
    <scope>NUCLEOTIDE SEQUENCE</scope>
</reference>
<keyword evidence="2 4" id="KW-0012">Acyltransferase</keyword>
<proteinExistence type="predicted"/>
<keyword evidence="1 4" id="KW-0808">Transferase</keyword>
<dbReference type="SUPFAM" id="SSF53659">
    <property type="entry name" value="Isocitrate/Isopropylmalate dehydrogenase-like"/>
    <property type="match status" value="1"/>
</dbReference>
<accession>T1B142</accession>
<name>T1B142_9ZZZZ</name>
<dbReference type="EC" id="2.3.1.19" evidence="4"/>
<protein>
    <submittedName>
        <fullName evidence="4">Phosphate acetyl/butaryl transferase domain protein</fullName>
        <ecNumber evidence="4">2.3.1.19</ecNumber>
    </submittedName>
</protein>
<dbReference type="PANTHER" id="PTHR43356:SF3">
    <property type="entry name" value="PHOSPHATE ACETYLTRANSFERASE"/>
    <property type="match status" value="1"/>
</dbReference>
<gene>
    <name evidence="4" type="ORF">B2A_01122</name>
</gene>
<dbReference type="InterPro" id="IPR050500">
    <property type="entry name" value="Phos_Acetyltrans/Butyryltrans"/>
</dbReference>
<sequence>LKLFGITPRIALLSVSNFGSRNTQGALKMRRALELIRAHVPRLEVEGEMQADTALNPEIRERLFPNSNLKGPANVFVLPDLESANISFNLVRSMTDGVVIGPILMGLSRPVHILTPASTARRVVNMTAIACVEAQIRAAAKG</sequence>
<dbReference type="InterPro" id="IPR002505">
    <property type="entry name" value="PTA_PTB"/>
</dbReference>
<reference evidence="4" key="2">
    <citation type="journal article" date="2014" name="ISME J.">
        <title>Microbial stratification in low pH oxic and suboxic macroscopic growths along an acid mine drainage.</title>
        <authorList>
            <person name="Mendez-Garcia C."/>
            <person name="Mesa V."/>
            <person name="Sprenger R.R."/>
            <person name="Richter M."/>
            <person name="Diez M.S."/>
            <person name="Solano J."/>
            <person name="Bargiela R."/>
            <person name="Golyshina O.V."/>
            <person name="Manteca A."/>
            <person name="Ramos J.L."/>
            <person name="Gallego J.R."/>
            <person name="Llorente I."/>
            <person name="Martins Dos Santos V.A."/>
            <person name="Jensen O.N."/>
            <person name="Pelaez A.I."/>
            <person name="Sanchez J."/>
            <person name="Ferrer M."/>
        </authorList>
    </citation>
    <scope>NUCLEOTIDE SEQUENCE</scope>
</reference>
<dbReference type="Pfam" id="PF01515">
    <property type="entry name" value="PTA_PTB"/>
    <property type="match status" value="1"/>
</dbReference>
<dbReference type="PANTHER" id="PTHR43356">
    <property type="entry name" value="PHOSPHATE ACETYLTRANSFERASE"/>
    <property type="match status" value="1"/>
</dbReference>